<accession>A0ABP6TKX9</accession>
<dbReference type="EMBL" id="BAAAXF010000018">
    <property type="protein sequence ID" value="GAA3495011.1"/>
    <property type="molecule type" value="Genomic_DNA"/>
</dbReference>
<dbReference type="Proteomes" id="UP001501455">
    <property type="component" value="Unassembled WGS sequence"/>
</dbReference>
<protein>
    <recommendedName>
        <fullName evidence="3">GNAT family N-acetyltransferase</fullName>
    </recommendedName>
</protein>
<proteinExistence type="predicted"/>
<organism evidence="1 2">
    <name type="scientific">Streptomyces prasinosporus</name>
    <dbReference type="NCBI Taxonomy" id="68256"/>
    <lineage>
        <taxon>Bacteria</taxon>
        <taxon>Bacillati</taxon>
        <taxon>Actinomycetota</taxon>
        <taxon>Actinomycetes</taxon>
        <taxon>Kitasatosporales</taxon>
        <taxon>Streptomycetaceae</taxon>
        <taxon>Streptomyces</taxon>
        <taxon>Streptomyces albogriseolus group</taxon>
    </lineage>
</organism>
<name>A0ABP6TKX9_9ACTN</name>
<reference evidence="2" key="1">
    <citation type="journal article" date="2019" name="Int. J. Syst. Evol. Microbiol.">
        <title>The Global Catalogue of Microorganisms (GCM) 10K type strain sequencing project: providing services to taxonomists for standard genome sequencing and annotation.</title>
        <authorList>
            <consortium name="The Broad Institute Genomics Platform"/>
            <consortium name="The Broad Institute Genome Sequencing Center for Infectious Disease"/>
            <person name="Wu L."/>
            <person name="Ma J."/>
        </authorList>
    </citation>
    <scope>NUCLEOTIDE SEQUENCE [LARGE SCALE GENOMIC DNA]</scope>
    <source>
        <strain evidence="2">JCM 4816</strain>
    </source>
</reference>
<sequence length="50" mass="5149">MGAAGCGGRWSVVTPVMADSWARAGFGGAETDRGTCGPPVLFFRYRLAAA</sequence>
<keyword evidence="2" id="KW-1185">Reference proteome</keyword>
<comment type="caution">
    <text evidence="1">The sequence shown here is derived from an EMBL/GenBank/DDBJ whole genome shotgun (WGS) entry which is preliminary data.</text>
</comment>
<evidence type="ECO:0008006" key="3">
    <source>
        <dbReference type="Google" id="ProtNLM"/>
    </source>
</evidence>
<gene>
    <name evidence="1" type="ORF">GCM10019016_021110</name>
</gene>
<evidence type="ECO:0000313" key="2">
    <source>
        <dbReference type="Proteomes" id="UP001501455"/>
    </source>
</evidence>
<evidence type="ECO:0000313" key="1">
    <source>
        <dbReference type="EMBL" id="GAA3495011.1"/>
    </source>
</evidence>